<evidence type="ECO:0000313" key="2">
    <source>
        <dbReference type="Proteomes" id="UP001551695"/>
    </source>
</evidence>
<sequence>MTSDVARQPTAEDLACAAATREAMGYFTDQGWSYPPTRVAQAIELMGTVGRYLTDAVEHSGQLDSADLDRRYEFVCALTEMAYEQRRLYWLLDRWAQECATEGTLNGIDAVWTAHRFRDAQKHATALGDALSDAHARIGRDIDRSCGEHAHAADRADDADGDDQRTW</sequence>
<proteinExistence type="predicted"/>
<protein>
    <submittedName>
        <fullName evidence="1">Uncharacterized protein</fullName>
    </submittedName>
</protein>
<accession>A0ABV3FVJ7</accession>
<organism evidence="1 2">
    <name type="scientific">Nocardia aurea</name>
    <dbReference type="NCBI Taxonomy" id="2144174"/>
    <lineage>
        <taxon>Bacteria</taxon>
        <taxon>Bacillati</taxon>
        <taxon>Actinomycetota</taxon>
        <taxon>Actinomycetes</taxon>
        <taxon>Mycobacteriales</taxon>
        <taxon>Nocardiaceae</taxon>
        <taxon>Nocardia</taxon>
    </lineage>
</organism>
<dbReference type="Proteomes" id="UP001551695">
    <property type="component" value="Unassembled WGS sequence"/>
</dbReference>
<evidence type="ECO:0000313" key="1">
    <source>
        <dbReference type="EMBL" id="MEV0709447.1"/>
    </source>
</evidence>
<comment type="caution">
    <text evidence="1">The sequence shown here is derived from an EMBL/GenBank/DDBJ whole genome shotgun (WGS) entry which is preliminary data.</text>
</comment>
<reference evidence="1 2" key="1">
    <citation type="submission" date="2024-06" db="EMBL/GenBank/DDBJ databases">
        <title>The Natural Products Discovery Center: Release of the First 8490 Sequenced Strains for Exploring Actinobacteria Biosynthetic Diversity.</title>
        <authorList>
            <person name="Kalkreuter E."/>
            <person name="Kautsar S.A."/>
            <person name="Yang D."/>
            <person name="Bader C.D."/>
            <person name="Teijaro C.N."/>
            <person name="Fluegel L."/>
            <person name="Davis C.M."/>
            <person name="Simpson J.R."/>
            <person name="Lauterbach L."/>
            <person name="Steele A.D."/>
            <person name="Gui C."/>
            <person name="Meng S."/>
            <person name="Li G."/>
            <person name="Viehrig K."/>
            <person name="Ye F."/>
            <person name="Su P."/>
            <person name="Kiefer A.F."/>
            <person name="Nichols A."/>
            <person name="Cepeda A.J."/>
            <person name="Yan W."/>
            <person name="Fan B."/>
            <person name="Jiang Y."/>
            <person name="Adhikari A."/>
            <person name="Zheng C.-J."/>
            <person name="Schuster L."/>
            <person name="Cowan T.M."/>
            <person name="Smanski M.J."/>
            <person name="Chevrette M.G."/>
            <person name="De Carvalho L.P.S."/>
            <person name="Shen B."/>
        </authorList>
    </citation>
    <scope>NUCLEOTIDE SEQUENCE [LARGE SCALE GENOMIC DNA]</scope>
    <source>
        <strain evidence="1 2">NPDC050403</strain>
    </source>
</reference>
<gene>
    <name evidence="1" type="ORF">AB0I48_17950</name>
</gene>
<keyword evidence="2" id="KW-1185">Reference proteome</keyword>
<dbReference type="EMBL" id="JBFAKC010000007">
    <property type="protein sequence ID" value="MEV0709447.1"/>
    <property type="molecule type" value="Genomic_DNA"/>
</dbReference>
<dbReference type="RefSeq" id="WP_355087644.1">
    <property type="nucleotide sequence ID" value="NZ_JBEXKW010000034.1"/>
</dbReference>
<name>A0ABV3FVJ7_9NOCA</name>